<keyword evidence="2" id="KW-1185">Reference proteome</keyword>
<organism evidence="1 2">
    <name type="scientific">Photobacterium kishitanii</name>
    <dbReference type="NCBI Taxonomy" id="318456"/>
    <lineage>
        <taxon>Bacteria</taxon>
        <taxon>Pseudomonadati</taxon>
        <taxon>Pseudomonadota</taxon>
        <taxon>Gammaproteobacteria</taxon>
        <taxon>Vibrionales</taxon>
        <taxon>Vibrionaceae</taxon>
        <taxon>Photobacterium</taxon>
    </lineage>
</organism>
<comment type="caution">
    <text evidence="1">The sequence shown here is derived from an EMBL/GenBank/DDBJ whole genome shotgun (WGS) entry which is preliminary data.</text>
</comment>
<protein>
    <submittedName>
        <fullName evidence="1">Uncharacterized protein</fullName>
    </submittedName>
</protein>
<proteinExistence type="predicted"/>
<sequence>MYRFIKGLNVKNIAEFIAQIENDKCTYNAWVYAQNGSYKQLKSNNVKNRYSYLREMIECHLQIVVELNNNKLEHYLLLSEINVATHIVFNNQKVTAIAA</sequence>
<reference evidence="1 2" key="1">
    <citation type="submission" date="2018-01" db="EMBL/GenBank/DDBJ databases">
        <title>Whole genome sequencing of Histamine producing bacteria.</title>
        <authorList>
            <person name="Butler K."/>
        </authorList>
    </citation>
    <scope>NUCLEOTIDE SEQUENCE [LARGE SCALE GENOMIC DNA]</scope>
    <source>
        <strain evidence="1 2">A1-4</strain>
    </source>
</reference>
<accession>A0AAX0Z0Q1</accession>
<evidence type="ECO:0000313" key="2">
    <source>
        <dbReference type="Proteomes" id="UP000240728"/>
    </source>
</evidence>
<evidence type="ECO:0000313" key="1">
    <source>
        <dbReference type="EMBL" id="PSX45713.1"/>
    </source>
</evidence>
<dbReference type="EMBL" id="PYOZ01000003">
    <property type="protein sequence ID" value="PSX45713.1"/>
    <property type="molecule type" value="Genomic_DNA"/>
</dbReference>
<gene>
    <name evidence="1" type="ORF">C0W53_06755</name>
</gene>
<dbReference type="AlphaFoldDB" id="A0AAX0Z0Q1"/>
<dbReference type="Proteomes" id="UP000240728">
    <property type="component" value="Unassembled WGS sequence"/>
</dbReference>
<name>A0AAX0Z0Q1_9GAMM</name>